<accession>A0AAV4GP73</accession>
<evidence type="ECO:0000313" key="2">
    <source>
        <dbReference type="Proteomes" id="UP000762676"/>
    </source>
</evidence>
<dbReference type="Proteomes" id="UP000762676">
    <property type="component" value="Unassembled WGS sequence"/>
</dbReference>
<protein>
    <submittedName>
        <fullName evidence="1">Uncharacterized protein</fullName>
    </submittedName>
</protein>
<keyword evidence="2" id="KW-1185">Reference proteome</keyword>
<name>A0AAV4GP73_9GAST</name>
<proteinExistence type="predicted"/>
<sequence length="104" mass="11606">MCVYFCNKPTWDGACNGGAETQLKSRRWTSDCYVDVTRQGACPITTVFCCTAARLWRVLPLSSDPYSWCALFSAGPKHDRTENVHTGTRVERNSAELGAIRLTK</sequence>
<gene>
    <name evidence="1" type="ORF">ElyMa_006063500</name>
</gene>
<dbReference type="AlphaFoldDB" id="A0AAV4GP73"/>
<evidence type="ECO:0000313" key="1">
    <source>
        <dbReference type="EMBL" id="GFR86851.1"/>
    </source>
</evidence>
<dbReference type="EMBL" id="BMAT01012134">
    <property type="protein sequence ID" value="GFR86851.1"/>
    <property type="molecule type" value="Genomic_DNA"/>
</dbReference>
<organism evidence="1 2">
    <name type="scientific">Elysia marginata</name>
    <dbReference type="NCBI Taxonomy" id="1093978"/>
    <lineage>
        <taxon>Eukaryota</taxon>
        <taxon>Metazoa</taxon>
        <taxon>Spiralia</taxon>
        <taxon>Lophotrochozoa</taxon>
        <taxon>Mollusca</taxon>
        <taxon>Gastropoda</taxon>
        <taxon>Heterobranchia</taxon>
        <taxon>Euthyneura</taxon>
        <taxon>Panpulmonata</taxon>
        <taxon>Sacoglossa</taxon>
        <taxon>Placobranchoidea</taxon>
        <taxon>Plakobranchidae</taxon>
        <taxon>Elysia</taxon>
    </lineage>
</organism>
<comment type="caution">
    <text evidence="1">The sequence shown here is derived from an EMBL/GenBank/DDBJ whole genome shotgun (WGS) entry which is preliminary data.</text>
</comment>
<reference evidence="1 2" key="1">
    <citation type="journal article" date="2021" name="Elife">
        <title>Chloroplast acquisition without the gene transfer in kleptoplastic sea slugs, Plakobranchus ocellatus.</title>
        <authorList>
            <person name="Maeda T."/>
            <person name="Takahashi S."/>
            <person name="Yoshida T."/>
            <person name="Shimamura S."/>
            <person name="Takaki Y."/>
            <person name="Nagai Y."/>
            <person name="Toyoda A."/>
            <person name="Suzuki Y."/>
            <person name="Arimoto A."/>
            <person name="Ishii H."/>
            <person name="Satoh N."/>
            <person name="Nishiyama T."/>
            <person name="Hasebe M."/>
            <person name="Maruyama T."/>
            <person name="Minagawa J."/>
            <person name="Obokata J."/>
            <person name="Shigenobu S."/>
        </authorList>
    </citation>
    <scope>NUCLEOTIDE SEQUENCE [LARGE SCALE GENOMIC DNA]</scope>
</reference>